<comment type="caution">
    <text evidence="3">The sequence shown here is derived from an EMBL/GenBank/DDBJ whole genome shotgun (WGS) entry which is preliminary data.</text>
</comment>
<dbReference type="RefSeq" id="WP_198688261.1">
    <property type="nucleotide sequence ID" value="NZ_CAWPUD010000007.1"/>
</dbReference>
<keyword evidence="1" id="KW-1133">Transmembrane helix</keyword>
<feature type="domain" description="Beta-lactamase-related" evidence="2">
    <location>
        <begin position="77"/>
        <end position="352"/>
    </location>
</feature>
<evidence type="ECO:0000313" key="4">
    <source>
        <dbReference type="Proteomes" id="UP000696184"/>
    </source>
</evidence>
<evidence type="ECO:0000313" key="3">
    <source>
        <dbReference type="EMBL" id="MBI6547453.1"/>
    </source>
</evidence>
<evidence type="ECO:0000256" key="1">
    <source>
        <dbReference type="SAM" id="Phobius"/>
    </source>
</evidence>
<dbReference type="PANTHER" id="PTHR46825">
    <property type="entry name" value="D-ALANYL-D-ALANINE-CARBOXYPEPTIDASE/ENDOPEPTIDASE AMPH"/>
    <property type="match status" value="1"/>
</dbReference>
<dbReference type="SUPFAM" id="SSF56601">
    <property type="entry name" value="beta-lactamase/transpeptidase-like"/>
    <property type="match status" value="1"/>
</dbReference>
<organism evidence="3 4">
    <name type="scientific">Xenorhabdus lircayensis</name>
    <dbReference type="NCBI Taxonomy" id="2763499"/>
    <lineage>
        <taxon>Bacteria</taxon>
        <taxon>Pseudomonadati</taxon>
        <taxon>Pseudomonadota</taxon>
        <taxon>Gammaproteobacteria</taxon>
        <taxon>Enterobacterales</taxon>
        <taxon>Morganellaceae</taxon>
        <taxon>Xenorhabdus</taxon>
    </lineage>
</organism>
<evidence type="ECO:0000259" key="2">
    <source>
        <dbReference type="Pfam" id="PF00144"/>
    </source>
</evidence>
<name>A0ABS0U0P8_9GAMM</name>
<keyword evidence="4" id="KW-1185">Reference proteome</keyword>
<feature type="transmembrane region" description="Helical" evidence="1">
    <location>
        <begin position="425"/>
        <end position="444"/>
    </location>
</feature>
<dbReference type="InterPro" id="IPR001466">
    <property type="entry name" value="Beta-lactam-related"/>
</dbReference>
<sequence length="492" mass="53167">MINAGRVRIGIFFVAIWLALAGNVSAEAVGAIQSNSEQIVSELNRRWNTDQVPTGGLSIVVGDTVYTSRLGKAEAGSFELASTAKAFTGLLIALLEQEGVLSRQDAITQWIPELAEHPEMGYSAVRVQNLLFHTSGIARNTLDLLQPNSNPDALSQLPALLKSVPLAYPVGTQEEYATLNYSLLGLAAERAAGKPFATLLQEKIFLPLGMKNTTVEGNVPAESTPVVRIPGYKISFTTAQPYDAPRYLQNTPAGYVLSTPQDMAIWLQFLLRRLPLNHSDQPLSALYAALEQAKRPYAGDGNEGYAYGWDVETDKTTGWSHPGQNPNAAAYIAFDPGAAVGVVLLGNSNSPQVIDLGQSIFEHLRGTSPQFLPEKFPIDVNDWVSVVAAAIFWLGGVLFLLATLYKSGKKQVGKKNKGGKNSGKYFPIVFIVLNTVLVSVLAIMPPLLSGLGWSNLLVWGPLSLPVAAIGLIFFVNMISLFFFLTVKSSSRY</sequence>
<reference evidence="3 4" key="1">
    <citation type="submission" date="2020-08" db="EMBL/GenBank/DDBJ databases">
        <title>Description of Xenorhabdus lircayensis sp. nov., the symbiotic bacterium associated with the entomopathogenic nematode Steirnernema unicornum.</title>
        <authorList>
            <person name="Castaneda-Alvarez C."/>
            <person name="Prodan S."/>
            <person name="Zamorano A."/>
            <person name="San-Blas E."/>
            <person name="Aballay E."/>
        </authorList>
    </citation>
    <scope>NUCLEOTIDE SEQUENCE [LARGE SCALE GENOMIC DNA]</scope>
    <source>
        <strain evidence="3 4">VLS</strain>
    </source>
</reference>
<protein>
    <submittedName>
        <fullName evidence="3">Beta-lactamase family protein</fullName>
    </submittedName>
</protein>
<dbReference type="EMBL" id="JACOII010000011">
    <property type="protein sequence ID" value="MBI6547453.1"/>
    <property type="molecule type" value="Genomic_DNA"/>
</dbReference>
<feature type="transmembrane region" description="Helical" evidence="1">
    <location>
        <begin position="464"/>
        <end position="486"/>
    </location>
</feature>
<dbReference type="Pfam" id="PF00144">
    <property type="entry name" value="Beta-lactamase"/>
    <property type="match status" value="1"/>
</dbReference>
<dbReference type="InterPro" id="IPR050491">
    <property type="entry name" value="AmpC-like"/>
</dbReference>
<dbReference type="InterPro" id="IPR012338">
    <property type="entry name" value="Beta-lactam/transpept-like"/>
</dbReference>
<feature type="transmembrane region" description="Helical" evidence="1">
    <location>
        <begin position="383"/>
        <end position="405"/>
    </location>
</feature>
<gene>
    <name evidence="3" type="ORF">H8A87_01555</name>
</gene>
<keyword evidence="1" id="KW-0472">Membrane</keyword>
<dbReference type="Proteomes" id="UP000696184">
    <property type="component" value="Unassembled WGS sequence"/>
</dbReference>
<dbReference type="PANTHER" id="PTHR46825:SF9">
    <property type="entry name" value="BETA-LACTAMASE-RELATED DOMAIN-CONTAINING PROTEIN"/>
    <property type="match status" value="1"/>
</dbReference>
<keyword evidence="1" id="KW-0812">Transmembrane</keyword>
<dbReference type="Gene3D" id="3.40.710.10">
    <property type="entry name" value="DD-peptidase/beta-lactamase superfamily"/>
    <property type="match status" value="1"/>
</dbReference>
<proteinExistence type="predicted"/>
<accession>A0ABS0U0P8</accession>